<comment type="cofactor">
    <cofactor evidence="8">
        <name>Zn(2+)</name>
        <dbReference type="ChEBI" id="CHEBI:29105"/>
    </cofactor>
    <text evidence="8">Binds 1 zinc ion per subunit.</text>
</comment>
<dbReference type="InterPro" id="IPR051607">
    <property type="entry name" value="Metallo-dep_hydrolases"/>
</dbReference>
<dbReference type="SUPFAM" id="SSF51556">
    <property type="entry name" value="Metallo-dependent hydrolases"/>
    <property type="match status" value="1"/>
</dbReference>
<evidence type="ECO:0000256" key="8">
    <source>
        <dbReference type="RuleBase" id="RU366009"/>
    </source>
</evidence>
<dbReference type="GO" id="GO:0008270">
    <property type="term" value="F:zinc ion binding"/>
    <property type="evidence" value="ECO:0007669"/>
    <property type="project" value="UniProtKB-UniRule"/>
</dbReference>
<dbReference type="SUPFAM" id="SSF51338">
    <property type="entry name" value="Composite domain of metallo-dependent hydrolases"/>
    <property type="match status" value="1"/>
</dbReference>
<keyword evidence="5 8" id="KW-0378">Hydrolase</keyword>
<gene>
    <name evidence="10" type="primary">guaD</name>
    <name evidence="10" type="ORF">G6534_04295</name>
</gene>
<evidence type="ECO:0000256" key="2">
    <source>
        <dbReference type="ARBA" id="ARBA00006745"/>
    </source>
</evidence>
<name>A0A7L7L161_9LACO</name>
<evidence type="ECO:0000256" key="7">
    <source>
        <dbReference type="NCBIfam" id="TIGR02967"/>
    </source>
</evidence>
<keyword evidence="4 8" id="KW-0479">Metal-binding</keyword>
<dbReference type="GO" id="GO:0008892">
    <property type="term" value="F:guanine deaminase activity"/>
    <property type="evidence" value="ECO:0007669"/>
    <property type="project" value="UniProtKB-UniRule"/>
</dbReference>
<dbReference type="PANTHER" id="PTHR11271:SF6">
    <property type="entry name" value="GUANINE DEAMINASE"/>
    <property type="match status" value="1"/>
</dbReference>
<dbReference type="Gene3D" id="2.30.40.10">
    <property type="entry name" value="Urease, subunit C, domain 1"/>
    <property type="match status" value="1"/>
</dbReference>
<evidence type="ECO:0000259" key="9">
    <source>
        <dbReference type="Pfam" id="PF01979"/>
    </source>
</evidence>
<reference evidence="10 11" key="1">
    <citation type="submission" date="2020-02" db="EMBL/GenBank/DDBJ databases">
        <title>Complete Genome Sequence of Lactobacillus sp. NFFJ11 Isolated from animal feed.</title>
        <authorList>
            <person name="Jung J.Y."/>
        </authorList>
    </citation>
    <scope>NUCLEOTIDE SEQUENCE [LARGE SCALE GENOMIC DNA]</scope>
    <source>
        <strain evidence="10 11">NFFJ11</strain>
    </source>
</reference>
<evidence type="ECO:0000256" key="1">
    <source>
        <dbReference type="ARBA" id="ARBA00004984"/>
    </source>
</evidence>
<comment type="function">
    <text evidence="8">Catalyzes the hydrolytic deamination of guanine, producing xanthine and ammonia.</text>
</comment>
<dbReference type="RefSeq" id="WP_238788922.1">
    <property type="nucleotide sequence ID" value="NZ_CP049366.1"/>
</dbReference>
<dbReference type="GO" id="GO:0005829">
    <property type="term" value="C:cytosol"/>
    <property type="evidence" value="ECO:0007669"/>
    <property type="project" value="TreeGrafter"/>
</dbReference>
<keyword evidence="6 8" id="KW-0862">Zinc</keyword>
<organism evidence="10 11">
    <name type="scientific">Companilactobacillus pabuli</name>
    <dbReference type="NCBI Taxonomy" id="2714036"/>
    <lineage>
        <taxon>Bacteria</taxon>
        <taxon>Bacillati</taxon>
        <taxon>Bacillota</taxon>
        <taxon>Bacilli</taxon>
        <taxon>Lactobacillales</taxon>
        <taxon>Lactobacillaceae</taxon>
        <taxon>Companilactobacillus</taxon>
    </lineage>
</organism>
<comment type="similarity">
    <text evidence="2 8">Belongs to the metallo-dependent hydrolases superfamily. ATZ/TRZ family.</text>
</comment>
<evidence type="ECO:0000313" key="11">
    <source>
        <dbReference type="Proteomes" id="UP000514410"/>
    </source>
</evidence>
<dbReference type="EC" id="3.5.4.3" evidence="3 7"/>
<dbReference type="EMBL" id="CP049366">
    <property type="protein sequence ID" value="QMT85324.1"/>
    <property type="molecule type" value="Genomic_DNA"/>
</dbReference>
<dbReference type="PANTHER" id="PTHR11271">
    <property type="entry name" value="GUANINE DEAMINASE"/>
    <property type="match status" value="1"/>
</dbReference>
<evidence type="ECO:0000256" key="4">
    <source>
        <dbReference type="ARBA" id="ARBA00022723"/>
    </source>
</evidence>
<dbReference type="InterPro" id="IPR032466">
    <property type="entry name" value="Metal_Hydrolase"/>
</dbReference>
<dbReference type="InterPro" id="IPR014311">
    <property type="entry name" value="Guanine_deaminase"/>
</dbReference>
<dbReference type="AlphaFoldDB" id="A0A7L7L161"/>
<evidence type="ECO:0000256" key="6">
    <source>
        <dbReference type="ARBA" id="ARBA00022833"/>
    </source>
</evidence>
<dbReference type="InterPro" id="IPR006680">
    <property type="entry name" value="Amidohydro-rel"/>
</dbReference>
<dbReference type="Pfam" id="PF01979">
    <property type="entry name" value="Amidohydro_1"/>
    <property type="match status" value="1"/>
</dbReference>
<feature type="domain" description="Amidohydrolase-related" evidence="9">
    <location>
        <begin position="69"/>
        <end position="435"/>
    </location>
</feature>
<dbReference type="InterPro" id="IPR011059">
    <property type="entry name" value="Metal-dep_hydrolase_composite"/>
</dbReference>
<dbReference type="KEGG" id="cpab:G6534_04295"/>
<keyword evidence="11" id="KW-1185">Reference proteome</keyword>
<comment type="catalytic activity">
    <reaction evidence="8">
        <text>guanine + H2O + H(+) = xanthine + NH4(+)</text>
        <dbReference type="Rhea" id="RHEA:14665"/>
        <dbReference type="ChEBI" id="CHEBI:15377"/>
        <dbReference type="ChEBI" id="CHEBI:15378"/>
        <dbReference type="ChEBI" id="CHEBI:16235"/>
        <dbReference type="ChEBI" id="CHEBI:17712"/>
        <dbReference type="ChEBI" id="CHEBI:28938"/>
        <dbReference type="EC" id="3.5.4.3"/>
    </reaction>
</comment>
<dbReference type="NCBIfam" id="TIGR02967">
    <property type="entry name" value="guan_deamin"/>
    <property type="match status" value="1"/>
</dbReference>
<sequence>MITYQIVIEGTIISSVSFDKADFTPEVLICVDQSGIIDRVISATDSDYQPVKQTAQQNGSYHRVEKGSYILPGFTDLHIHAPQWPQAGLALDKPLNEWLNSYTFPLEAKFKDKEYAEKIYYSLIKELLANGTTTGLFFGSIHNEANLILAKICAKLGQRAFIGKVAMDNPDQTPDYYRDQNSQVALKQTEAFIQKMFDLQKQTNAEITPVITPRFVPSCTEETLQGLGQLAKKYDLPIQSHCSESIWEDHYALEHYHLRDTEVLDKFGLLTDKSVMAHGTQLSDQDLDTFNSRKTAIAHCPISNIYFGNSVMRVQDAHQKNVKVGLGTDISGGFSPSLYRNMQQSIMSSQVLTEQGHENARISAANAFYLATVGGANALHIKSGQIKSGFKADLQIVQDQYFNISSNEPQEIFERLIYHTNKENIKKVYVSGKLVHDNLGEE</sequence>
<evidence type="ECO:0000256" key="3">
    <source>
        <dbReference type="ARBA" id="ARBA00012781"/>
    </source>
</evidence>
<evidence type="ECO:0000313" key="10">
    <source>
        <dbReference type="EMBL" id="QMT85324.1"/>
    </source>
</evidence>
<proteinExistence type="inferred from homology"/>
<dbReference type="GO" id="GO:0006147">
    <property type="term" value="P:guanine catabolic process"/>
    <property type="evidence" value="ECO:0007669"/>
    <property type="project" value="UniProtKB-UniRule"/>
</dbReference>
<protein>
    <recommendedName>
        <fullName evidence="3 7">Guanine deaminase</fullName>
        <shortName evidence="8">Guanase</shortName>
        <ecNumber evidence="3 7">3.5.4.3</ecNumber>
    </recommendedName>
    <alternativeName>
        <fullName evidence="8">Guanine aminohydrolase</fullName>
    </alternativeName>
</protein>
<dbReference type="UniPathway" id="UPA00603">
    <property type="reaction ID" value="UER00660"/>
</dbReference>
<dbReference type="Proteomes" id="UP000514410">
    <property type="component" value="Chromosome"/>
</dbReference>
<dbReference type="Gene3D" id="3.20.20.140">
    <property type="entry name" value="Metal-dependent hydrolases"/>
    <property type="match status" value="1"/>
</dbReference>
<accession>A0A7L7L161</accession>
<evidence type="ECO:0000256" key="5">
    <source>
        <dbReference type="ARBA" id="ARBA00022801"/>
    </source>
</evidence>
<comment type="pathway">
    <text evidence="1 8">Purine metabolism; guanine degradation; xanthine from guanine: step 1/1.</text>
</comment>